<dbReference type="AlphaFoldDB" id="A0A9P6NP87"/>
<reference evidence="1" key="1">
    <citation type="submission" date="2013-11" db="EMBL/GenBank/DDBJ databases">
        <title>Genome sequence of the fusiform rust pathogen reveals effectors for host alternation and coevolution with pine.</title>
        <authorList>
            <consortium name="DOE Joint Genome Institute"/>
            <person name="Smith K."/>
            <person name="Pendleton A."/>
            <person name="Kubisiak T."/>
            <person name="Anderson C."/>
            <person name="Salamov A."/>
            <person name="Aerts A."/>
            <person name="Riley R."/>
            <person name="Clum A."/>
            <person name="Lindquist E."/>
            <person name="Ence D."/>
            <person name="Campbell M."/>
            <person name="Kronenberg Z."/>
            <person name="Feau N."/>
            <person name="Dhillon B."/>
            <person name="Hamelin R."/>
            <person name="Burleigh J."/>
            <person name="Smith J."/>
            <person name="Yandell M."/>
            <person name="Nelson C."/>
            <person name="Grigoriev I."/>
            <person name="Davis J."/>
        </authorList>
    </citation>
    <scope>NUCLEOTIDE SEQUENCE</scope>
    <source>
        <strain evidence="1">G11</strain>
    </source>
</reference>
<name>A0A9P6NP87_9BASI</name>
<dbReference type="EMBL" id="MU167245">
    <property type="protein sequence ID" value="KAG0147693.1"/>
    <property type="molecule type" value="Genomic_DNA"/>
</dbReference>
<evidence type="ECO:0000313" key="2">
    <source>
        <dbReference type="Proteomes" id="UP000886653"/>
    </source>
</evidence>
<organism evidence="1 2">
    <name type="scientific">Cronartium quercuum f. sp. fusiforme G11</name>
    <dbReference type="NCBI Taxonomy" id="708437"/>
    <lineage>
        <taxon>Eukaryota</taxon>
        <taxon>Fungi</taxon>
        <taxon>Dikarya</taxon>
        <taxon>Basidiomycota</taxon>
        <taxon>Pucciniomycotina</taxon>
        <taxon>Pucciniomycetes</taxon>
        <taxon>Pucciniales</taxon>
        <taxon>Coleosporiaceae</taxon>
        <taxon>Cronartium</taxon>
    </lineage>
</organism>
<proteinExistence type="predicted"/>
<dbReference type="Proteomes" id="UP000886653">
    <property type="component" value="Unassembled WGS sequence"/>
</dbReference>
<evidence type="ECO:0000313" key="1">
    <source>
        <dbReference type="EMBL" id="KAG0147693.1"/>
    </source>
</evidence>
<keyword evidence="2" id="KW-1185">Reference proteome</keyword>
<sequence length="59" mass="6220">MPDEPTTNYDWKSAKFQAGLPTMVKNAGDRLKDDGGRGQTAIGIGAVGNGDDTIPIFLP</sequence>
<accession>A0A9P6NP87</accession>
<comment type="caution">
    <text evidence="1">The sequence shown here is derived from an EMBL/GenBank/DDBJ whole genome shotgun (WGS) entry which is preliminary data.</text>
</comment>
<gene>
    <name evidence="1" type="ORF">CROQUDRAFT_91219</name>
</gene>
<protein>
    <submittedName>
        <fullName evidence="1">Uncharacterized protein</fullName>
    </submittedName>
</protein>